<name>A0A1I4UWI6_9BURK</name>
<evidence type="ECO:0000313" key="2">
    <source>
        <dbReference type="Proteomes" id="UP000199470"/>
    </source>
</evidence>
<organism evidence="1 2">
    <name type="scientific">Rugamonas rubra</name>
    <dbReference type="NCBI Taxonomy" id="758825"/>
    <lineage>
        <taxon>Bacteria</taxon>
        <taxon>Pseudomonadati</taxon>
        <taxon>Pseudomonadota</taxon>
        <taxon>Betaproteobacteria</taxon>
        <taxon>Burkholderiales</taxon>
        <taxon>Oxalobacteraceae</taxon>
        <taxon>Telluria group</taxon>
        <taxon>Rugamonas</taxon>
    </lineage>
</organism>
<dbReference type="OrthoDB" id="3698153at2"/>
<reference evidence="1 2" key="1">
    <citation type="submission" date="2016-10" db="EMBL/GenBank/DDBJ databases">
        <authorList>
            <person name="de Groot N.N."/>
        </authorList>
    </citation>
    <scope>NUCLEOTIDE SEQUENCE [LARGE SCALE GENOMIC DNA]</scope>
    <source>
        <strain evidence="1 2">ATCC 43154</strain>
    </source>
</reference>
<dbReference type="Proteomes" id="UP000199470">
    <property type="component" value="Unassembled WGS sequence"/>
</dbReference>
<gene>
    <name evidence="1" type="ORF">SAMN02982985_05843</name>
</gene>
<sequence>MSMQREAIEAGLSEAEAAYGDTSDPYRQAQGYDSAAILYAELAAHTDDPTWKNAAMQAGQRYAVLAAQVRHRHGIPTPFPAREAALLRGAGAPAEVTIRVGPTPRDKVEAEQLAAAGEVSTVVVQADDAVTGGSRS</sequence>
<evidence type="ECO:0000313" key="1">
    <source>
        <dbReference type="EMBL" id="SFM93387.1"/>
    </source>
</evidence>
<keyword evidence="2" id="KW-1185">Reference proteome</keyword>
<proteinExistence type="predicted"/>
<dbReference type="AlphaFoldDB" id="A0A1I4UWI6"/>
<dbReference type="RefSeq" id="WP_093357059.1">
    <property type="nucleotide sequence ID" value="NZ_FOTW01000054.1"/>
</dbReference>
<dbReference type="EMBL" id="FOTW01000054">
    <property type="protein sequence ID" value="SFM93387.1"/>
    <property type="molecule type" value="Genomic_DNA"/>
</dbReference>
<protein>
    <submittedName>
        <fullName evidence="1">Uncharacterized protein</fullName>
    </submittedName>
</protein>
<accession>A0A1I4UWI6</accession>